<feature type="region of interest" description="Disordered" evidence="1">
    <location>
        <begin position="1326"/>
        <end position="1368"/>
    </location>
</feature>
<dbReference type="GeneID" id="20227994"/>
<evidence type="ECO:0000256" key="1">
    <source>
        <dbReference type="SAM" id="MobiDB-lite"/>
    </source>
</evidence>
<feature type="compositionally biased region" description="Low complexity" evidence="1">
    <location>
        <begin position="659"/>
        <end position="670"/>
    </location>
</feature>
<dbReference type="OrthoDB" id="10691314at2759"/>
<feature type="compositionally biased region" description="Basic and acidic residues" evidence="1">
    <location>
        <begin position="2326"/>
        <end position="2342"/>
    </location>
</feature>
<feature type="region of interest" description="Disordered" evidence="1">
    <location>
        <begin position="284"/>
        <end position="318"/>
    </location>
</feature>
<reference evidence="2 3" key="1">
    <citation type="journal article" date="2011" name="Proc. Natl. Acad. Sci. U.S.A.">
        <title>Niche of harmful alga Aureococcus anophagefferens revealed through ecogenomics.</title>
        <authorList>
            <person name="Gobler C.J."/>
            <person name="Berry D.L."/>
            <person name="Dyhrman S.T."/>
            <person name="Wilhelm S.W."/>
            <person name="Salamov A."/>
            <person name="Lobanov A.V."/>
            <person name="Zhang Y."/>
            <person name="Collier J.L."/>
            <person name="Wurch L.L."/>
            <person name="Kustka A.B."/>
            <person name="Dill B.D."/>
            <person name="Shah M."/>
            <person name="VerBerkmoes N.C."/>
            <person name="Kuo A."/>
            <person name="Terry A."/>
            <person name="Pangilinan J."/>
            <person name="Lindquist E.A."/>
            <person name="Lucas S."/>
            <person name="Paulsen I.T."/>
            <person name="Hattenrath-Lehmann T.K."/>
            <person name="Talmage S.C."/>
            <person name="Walker E.A."/>
            <person name="Koch F."/>
            <person name="Burson A.M."/>
            <person name="Marcoval M.A."/>
            <person name="Tang Y.Z."/>
            <person name="Lecleir G.R."/>
            <person name="Coyne K.J."/>
            <person name="Berg G.M."/>
            <person name="Bertrand E.M."/>
            <person name="Saito M.A."/>
            <person name="Gladyshev V.N."/>
            <person name="Grigoriev I.V."/>
        </authorList>
    </citation>
    <scope>NUCLEOTIDE SEQUENCE [LARGE SCALE GENOMIC DNA]</scope>
    <source>
        <strain evidence="3">CCMP 1984</strain>
    </source>
</reference>
<evidence type="ECO:0000313" key="2">
    <source>
        <dbReference type="EMBL" id="EGB11546.1"/>
    </source>
</evidence>
<feature type="compositionally biased region" description="Gly residues" evidence="1">
    <location>
        <begin position="2954"/>
        <end position="2964"/>
    </location>
</feature>
<feature type="compositionally biased region" description="Acidic residues" evidence="1">
    <location>
        <begin position="2601"/>
        <end position="2616"/>
    </location>
</feature>
<name>F0XZV9_AURAN</name>
<feature type="compositionally biased region" description="Low complexity" evidence="1">
    <location>
        <begin position="2442"/>
        <end position="2456"/>
    </location>
</feature>
<organism evidence="3">
    <name type="scientific">Aureococcus anophagefferens</name>
    <name type="common">Harmful bloom alga</name>
    <dbReference type="NCBI Taxonomy" id="44056"/>
    <lineage>
        <taxon>Eukaryota</taxon>
        <taxon>Sar</taxon>
        <taxon>Stramenopiles</taxon>
        <taxon>Ochrophyta</taxon>
        <taxon>Pelagophyceae</taxon>
        <taxon>Pelagomonadales</taxon>
        <taxon>Pelagomonadaceae</taxon>
        <taxon>Aureococcus</taxon>
    </lineage>
</organism>
<feature type="compositionally biased region" description="Basic and acidic residues" evidence="1">
    <location>
        <begin position="2862"/>
        <end position="2884"/>
    </location>
</feature>
<feature type="compositionally biased region" description="Basic residues" evidence="1">
    <location>
        <begin position="2222"/>
        <end position="2233"/>
    </location>
</feature>
<evidence type="ECO:0000313" key="3">
    <source>
        <dbReference type="Proteomes" id="UP000002729"/>
    </source>
</evidence>
<feature type="region of interest" description="Disordered" evidence="1">
    <location>
        <begin position="2317"/>
        <end position="2368"/>
    </location>
</feature>
<dbReference type="KEGG" id="aaf:AURANDRAFT_70930"/>
<accession>F0XZV9</accession>
<dbReference type="EMBL" id="GL833122">
    <property type="protein sequence ID" value="EGB11546.1"/>
    <property type="molecule type" value="Genomic_DNA"/>
</dbReference>
<sequence>MPSPVAVSVHVEAPGSWSPRAAAAWHLAHLWRQVRRVDAGGDDAPLTHPAPRRVVCAANAREDAALLAPPSAVWFAPRRHAVVLALDASMYARTARVGAVPLSAAPKALGAILGALAAPEAAAPLAGVDVELQIVVAFDDSDEFEAEDFQSSDVVWRAAGRCVVRSGEDTANAEKTVADAVRAAESRLARRAFAQFGRARCDRRGGPPQAPRSSLERCAAAGLFALRFASDNRARSVVVATDGNGVGAPAVCGLLGAAGVVADCRRSGCRLHVLDYGGGLSAGAGEANRNSREPSPDGVDDPVVQALGAGDDDDDDADDSCFGLAPDWASVALVCERAGGSLLGFDARGDLAAFRAARGANGDVRVRASRDREPVGAQLLWRRSPLSAPPEAPSPIHRPLFLEESPGERTLALEAPARSPRGALAGGDASSDVYREQLAAYPLPNVELRDLASLRATGALDLRVVRFAMPAPRQRFASTRDPIVLAWELPKFDDTTLRYTVELRPPGHGDLVAEARRRSGAPSDGNVVQGAPAKLPPPTDLAAAALTARGAALQARIEVVGPADVVRALRDLPPLDNLGVTAGAPTTPNGRAGRSSGVSPTSACNGWPRDFDREAVDEPERRGRAARFEDEDEARRARRRTFGETGEGLLEESDRSRTRSPSGSRVSGASSDDDALLRWDRGGRRDAPKARRLRDLAAALLRQDGALVAMAAASLPGLSTPLAKVAKSSPKGSSRPPVGSFLDETVELGDISEDPREDKSSSGSLAKESTSPPAQTPRHRKKAPTKDALERLACSLPASERGAYGDVAAFELSLAGGGDDAAARSRRVADAASRWGRQCAGFPGHYARRRPAAPPPPPPRGVAVVPADDGAPLLCVAALRWVGSRVLGVSLLCLGGRGAAAGGLAADLRDRLLRAAGGDAPVGAAARAGRCLIRARDPRDFWADVVGDAPAAGDDGRTQRWLRSSLARLRDSYDGGALDGAGAFSALLGARRRLGFRVADECRAPGFFGASLVAALGDLDAARDDDDAVVQALVAVDASRHRVRVELWCDAGPRSSPAVAACHAARRTLRDLDARSLAALRCLAALERGDVATRGDAATLASFAPTSRTLDLPTLGPLVVAPPPASPEASDGDAGVEDEAAAKSAILRRVAAAGVRARVVQALDDCCGACALDGTEDDGLAWCAVEDGVAMVAALSSTERGEELTFAEVDARAVADHFAAAAATGSSDLSPAFARIAQAAADAHAGEFSSRVLGLLRERPDLATAREVRDALDWCDWTGGRRANAALAGERALARADALAAAAAGCWDRAGFLRLGALTGGDGDSYAFVGPRRGEDPLSEGEDGRTTPQVGDEPYTPPPSVGRLSRASSFETVEGALKSAAKAPATIPASGGRLSRTNSGERLPDDDEACGGFFARRNGDEISVGLPRAARGRGRPKLVDAALDDLGCRLDAAVAALSLACKLARPREPLAAPALGVAEALRCLGAAARKGVDAPKDAARLACEGVECKIDIVAYGGDDAGVAGKRMPPNLETFFAAALCERSAWAADDAKPAPSRGATNEAFARVERSLKRIAFRRAGDAYVAVDARDEKRPPEGYFASVRVDECQIHYSARQADVVAVPQRRYGRAAYARGGAGTYAMGRRTTLGAAAAAAPPAPGAAPGAPLSPPPRHPATRARQLPPRGPPEAPEHRPAATHCAVAAGLTTTISVARLRGKTADDEAKDREAVARALRCALSRASRVASQLRLLGAVVATRLAHELLVPAGGDGAADVDVSPFSCDLLDSAPVRPFRARSWFASAADALAHLERAFAEGQCAKAANAVTNRTRVYASPKAPATPPDGAAVVGGSECYARLWANPAGVVELRLFGARPFSDAAVAALKLKCAFVADVDDCARRAFTADFFAGDPEARAPLDVDGDDLALLLAERPTRAAVAVDVRAALDAEARDGCCAAVVAACCRRAASGAFDDVHFSSRPGRCDAGAWADALGAPPGGVQVVLATTYRSGDPGFRVGLADLRLAGGEVACACVLVGVDDDGAVERLKTWLTRAALRGAAAARVEIALRRLLKRREAAGGASPLDVERLGDALDAAAKAEAVDAAALASKDAVPPWSLCRLAKGAARAFAKAGAAADVVPPRGGSQTWRVFGAMAGGGCLLATLRADRRSLRAYGAPARAVAAVAAALGDGAARCRARQRRLELAVARAGSSAPDGAEPPPEPLPSTGKKKRSRKKNRRPASAEPLDPRDFFRGAGLPWWRGGDGDHEGVLDAAIDDASSDDAACRAVAAFGRRAARRGRSNSDDVLASAEATVLQVAARLRGGAGGQGTRRSSDARFDCGPARRDSSDSSEEGDGEDRRELDQSSSDDDGPEDVAVGEAYACALAFRFAALAEWTAPGGDVVLERVNSGAAGDVIRDDRTGGTLTLALSLERYDGDDDLSDGERGRPASLPRRSRSRPSGAAPLRLVARARAGDLSTRGGEYATARTLLGKTKIDYAARTFAARLAVASARRRRLLRRRDARTLLFADVLCRKDGDLLTVRRLTGSAFDDFSRRRRRAPETPGGDDDEDRERRRAKSPAGDGALRVLPGAAGAAGAAVVGAAALEDSSDSDEFESSDDDDLAPSSGSSESEESDREDAYPGVAGCVAGGPGGVRLARGGGALVAVAELRSEVVAYGLGLPAAGSPEERAFWDACRAVTEKARRKAEARKAEDELRTLALDRRSLRRYGAYYARRPLAAWNSRIALLLRRDGAPDGDLRVPWRDVLAAAARDGNPVVEPRGGDPHRDAWVVPLVTRADRGGASHCLVAVHCRAAGSDGGGRALGARLDVLAPRRGPPLSRADGATIRAFARDVHAALLLRVAAVCRDPRGSRSRRAARDDDGDDAGREPSAHSLPQLLSVFSHSPPQQDKPRPRHARKNSRGSNVESQQDKPRGRGGRNRPGGRKHSSRQRGRDSSPPADGGGGGGCVVS</sequence>
<feature type="region of interest" description="Disordered" evidence="1">
    <location>
        <begin position="1381"/>
        <end position="1409"/>
    </location>
</feature>
<feature type="region of interest" description="Disordered" evidence="1">
    <location>
        <begin position="575"/>
        <end position="680"/>
    </location>
</feature>
<feature type="compositionally biased region" description="Polar residues" evidence="1">
    <location>
        <begin position="761"/>
        <end position="773"/>
    </location>
</feature>
<feature type="compositionally biased region" description="Pro residues" evidence="1">
    <location>
        <begin position="1654"/>
        <end position="1671"/>
    </location>
</feature>
<proteinExistence type="predicted"/>
<feature type="region of interest" description="Disordered" evidence="1">
    <location>
        <begin position="1649"/>
        <end position="1694"/>
    </location>
</feature>
<feature type="region of interest" description="Disordered" evidence="1">
    <location>
        <begin position="2548"/>
        <end position="2581"/>
    </location>
</feature>
<dbReference type="Proteomes" id="UP000002729">
    <property type="component" value="Unassembled WGS sequence"/>
</dbReference>
<keyword evidence="3" id="KW-1185">Reference proteome</keyword>
<protein>
    <submittedName>
        <fullName evidence="2">Uncharacterized protein</fullName>
    </submittedName>
</protein>
<feature type="region of interest" description="Disordered" evidence="1">
    <location>
        <begin position="2600"/>
        <end position="2638"/>
    </location>
</feature>
<feature type="region of interest" description="Disordered" evidence="1">
    <location>
        <begin position="2200"/>
        <end position="2244"/>
    </location>
</feature>
<feature type="compositionally biased region" description="Basic residues" evidence="1">
    <location>
        <begin position="2928"/>
        <end position="2944"/>
    </location>
</feature>
<dbReference type="RefSeq" id="XP_009033904.1">
    <property type="nucleotide sequence ID" value="XM_009035656.1"/>
</dbReference>
<feature type="region of interest" description="Disordered" evidence="1">
    <location>
        <begin position="747"/>
        <end position="787"/>
    </location>
</feature>
<dbReference type="InParanoid" id="F0XZV9"/>
<feature type="region of interest" description="Disordered" evidence="1">
    <location>
        <begin position="2862"/>
        <end position="2964"/>
    </location>
</feature>
<feature type="compositionally biased region" description="Basic and acidic residues" evidence="1">
    <location>
        <begin position="609"/>
        <end position="628"/>
    </location>
</feature>
<feature type="region of interest" description="Disordered" evidence="1">
    <location>
        <begin position="2431"/>
        <end position="2456"/>
    </location>
</feature>
<gene>
    <name evidence="2" type="ORF">AURANDRAFT_70930</name>
</gene>